<evidence type="ECO:0000256" key="1">
    <source>
        <dbReference type="SAM" id="MobiDB-lite"/>
    </source>
</evidence>
<dbReference type="Proteomes" id="UP000823388">
    <property type="component" value="Chromosome 5K"/>
</dbReference>
<protein>
    <submittedName>
        <fullName evidence="2">Uncharacterized protein</fullName>
    </submittedName>
</protein>
<accession>A0A8T0SCE9</accession>
<name>A0A8T0SCE9_PANVG</name>
<gene>
    <name evidence="2" type="ORF">PVAP13_5KG120522</name>
</gene>
<evidence type="ECO:0000313" key="3">
    <source>
        <dbReference type="Proteomes" id="UP000823388"/>
    </source>
</evidence>
<reference evidence="2" key="1">
    <citation type="submission" date="2020-05" db="EMBL/GenBank/DDBJ databases">
        <title>WGS assembly of Panicum virgatum.</title>
        <authorList>
            <person name="Lovell J.T."/>
            <person name="Jenkins J."/>
            <person name="Shu S."/>
            <person name="Juenger T.E."/>
            <person name="Schmutz J."/>
        </authorList>
    </citation>
    <scope>NUCLEOTIDE SEQUENCE</scope>
    <source>
        <strain evidence="2">AP13</strain>
    </source>
</reference>
<dbReference type="AlphaFoldDB" id="A0A8T0SCE9"/>
<organism evidence="2 3">
    <name type="scientific">Panicum virgatum</name>
    <name type="common">Blackwell switchgrass</name>
    <dbReference type="NCBI Taxonomy" id="38727"/>
    <lineage>
        <taxon>Eukaryota</taxon>
        <taxon>Viridiplantae</taxon>
        <taxon>Streptophyta</taxon>
        <taxon>Embryophyta</taxon>
        <taxon>Tracheophyta</taxon>
        <taxon>Spermatophyta</taxon>
        <taxon>Magnoliopsida</taxon>
        <taxon>Liliopsida</taxon>
        <taxon>Poales</taxon>
        <taxon>Poaceae</taxon>
        <taxon>PACMAD clade</taxon>
        <taxon>Panicoideae</taxon>
        <taxon>Panicodae</taxon>
        <taxon>Paniceae</taxon>
        <taxon>Panicinae</taxon>
        <taxon>Panicum</taxon>
        <taxon>Panicum sect. Hiantes</taxon>
    </lineage>
</organism>
<feature type="region of interest" description="Disordered" evidence="1">
    <location>
        <begin position="1"/>
        <end position="141"/>
    </location>
</feature>
<dbReference type="EMBL" id="CM029045">
    <property type="protein sequence ID" value="KAG2595897.1"/>
    <property type="molecule type" value="Genomic_DNA"/>
</dbReference>
<proteinExistence type="predicted"/>
<feature type="compositionally biased region" description="Low complexity" evidence="1">
    <location>
        <begin position="120"/>
        <end position="134"/>
    </location>
</feature>
<sequence>MKISSTRVTRSVLPRPASDTGGGAPRSGDGVPRSGVGGLRSGAPRRRSRAGLGSGRPSPRPCEPGHRSPRSGSPPCQQPAIASGGARAGGGAARSAPSLADLRRPRARKRGGRGPGGRRLPGVPSLPASCTGARARGGAGR</sequence>
<keyword evidence="3" id="KW-1185">Reference proteome</keyword>
<evidence type="ECO:0000313" key="2">
    <source>
        <dbReference type="EMBL" id="KAG2595897.1"/>
    </source>
</evidence>
<comment type="caution">
    <text evidence="2">The sequence shown here is derived from an EMBL/GenBank/DDBJ whole genome shotgun (WGS) entry which is preliminary data.</text>
</comment>